<name>A0A5N5GWM5_9ROSA</name>
<reference evidence="2 3" key="1">
    <citation type="submission" date="2019-09" db="EMBL/GenBank/DDBJ databases">
        <authorList>
            <person name="Ou C."/>
        </authorList>
    </citation>
    <scope>NUCLEOTIDE SEQUENCE [LARGE SCALE GENOMIC DNA]</scope>
    <source>
        <strain evidence="2">S2</strain>
        <tissue evidence="2">Leaf</tissue>
    </source>
</reference>
<dbReference type="OrthoDB" id="1921870at2759"/>
<gene>
    <name evidence="2" type="ORF">D8674_013399</name>
</gene>
<accession>A0A5N5GWM5</accession>
<feature type="compositionally biased region" description="Basic residues" evidence="1">
    <location>
        <begin position="55"/>
        <end position="69"/>
    </location>
</feature>
<dbReference type="EMBL" id="SMOL01000401">
    <property type="protein sequence ID" value="KAB2617530.1"/>
    <property type="molecule type" value="Genomic_DNA"/>
</dbReference>
<keyword evidence="3" id="KW-1185">Reference proteome</keyword>
<protein>
    <submittedName>
        <fullName evidence="2">Uncharacterized protein</fullName>
    </submittedName>
</protein>
<organism evidence="2 3">
    <name type="scientific">Pyrus ussuriensis x Pyrus communis</name>
    <dbReference type="NCBI Taxonomy" id="2448454"/>
    <lineage>
        <taxon>Eukaryota</taxon>
        <taxon>Viridiplantae</taxon>
        <taxon>Streptophyta</taxon>
        <taxon>Embryophyta</taxon>
        <taxon>Tracheophyta</taxon>
        <taxon>Spermatophyta</taxon>
        <taxon>Magnoliopsida</taxon>
        <taxon>eudicotyledons</taxon>
        <taxon>Gunneridae</taxon>
        <taxon>Pentapetalae</taxon>
        <taxon>rosids</taxon>
        <taxon>fabids</taxon>
        <taxon>Rosales</taxon>
        <taxon>Rosaceae</taxon>
        <taxon>Amygdaloideae</taxon>
        <taxon>Maleae</taxon>
        <taxon>Pyrus</taxon>
    </lineage>
</organism>
<evidence type="ECO:0000256" key="1">
    <source>
        <dbReference type="SAM" id="MobiDB-lite"/>
    </source>
</evidence>
<proteinExistence type="predicted"/>
<comment type="caution">
    <text evidence="2">The sequence shown here is derived from an EMBL/GenBank/DDBJ whole genome shotgun (WGS) entry which is preliminary data.</text>
</comment>
<dbReference type="Proteomes" id="UP000327157">
    <property type="component" value="Chromosome 15"/>
</dbReference>
<sequence length="281" mass="32498">MSHLIRSRKAVITAPRSIPPPSTSAATALVEMDPRPVNLVDPVDSVDSRISQASHTHRYPRTPTQHHHPLLMPRGHNKAMLDKVRTNVRDYFFDDINDNMLAYVNRLFTEQYKQWKTDLHQYFETFDNPQVALEKCCPKEFEDRKENWKKAKANNINLEKKTLLHHLGSRPFSYRMKVWRQRSMYLQTFMFDPGMTSDPYRHLGSDSRSEAGDVLELRVTSSSKSKGNVIALTEEATGLRSKLTSYKSQMSLIVKVLSESRIRHLDIRTSSTSKPFQLEHA</sequence>
<reference evidence="3" key="2">
    <citation type="submission" date="2019-10" db="EMBL/GenBank/DDBJ databases">
        <title>A de novo genome assembly of a pear dwarfing rootstock.</title>
        <authorList>
            <person name="Wang F."/>
            <person name="Wang J."/>
            <person name="Li S."/>
            <person name="Zhang Y."/>
            <person name="Fang M."/>
            <person name="Ma L."/>
            <person name="Zhao Y."/>
            <person name="Jiang S."/>
        </authorList>
    </citation>
    <scope>NUCLEOTIDE SEQUENCE [LARGE SCALE GENOMIC DNA]</scope>
</reference>
<feature type="region of interest" description="Disordered" evidence="1">
    <location>
        <begin position="1"/>
        <end position="24"/>
    </location>
</feature>
<reference evidence="2 3" key="3">
    <citation type="submission" date="2019-11" db="EMBL/GenBank/DDBJ databases">
        <title>A de novo genome assembly of a pear dwarfing rootstock.</title>
        <authorList>
            <person name="Wang F."/>
            <person name="Wang J."/>
            <person name="Li S."/>
            <person name="Zhang Y."/>
            <person name="Fang M."/>
            <person name="Ma L."/>
            <person name="Zhao Y."/>
            <person name="Jiang S."/>
        </authorList>
    </citation>
    <scope>NUCLEOTIDE SEQUENCE [LARGE SCALE GENOMIC DNA]</scope>
    <source>
        <strain evidence="2">S2</strain>
        <tissue evidence="2">Leaf</tissue>
    </source>
</reference>
<evidence type="ECO:0000313" key="3">
    <source>
        <dbReference type="Proteomes" id="UP000327157"/>
    </source>
</evidence>
<dbReference type="AlphaFoldDB" id="A0A5N5GWM5"/>
<evidence type="ECO:0000313" key="2">
    <source>
        <dbReference type="EMBL" id="KAB2617530.1"/>
    </source>
</evidence>
<feature type="region of interest" description="Disordered" evidence="1">
    <location>
        <begin position="53"/>
        <end position="73"/>
    </location>
</feature>